<protein>
    <submittedName>
        <fullName evidence="4">MCE family protein</fullName>
    </submittedName>
</protein>
<feature type="compositionally biased region" description="Pro residues" evidence="1">
    <location>
        <begin position="372"/>
        <end position="396"/>
    </location>
</feature>
<evidence type="ECO:0000259" key="2">
    <source>
        <dbReference type="Pfam" id="PF02470"/>
    </source>
</evidence>
<feature type="domain" description="Mce/MlaD" evidence="2">
    <location>
        <begin position="46"/>
        <end position="119"/>
    </location>
</feature>
<keyword evidence="5" id="KW-1185">Reference proteome</keyword>
<feature type="region of interest" description="Disordered" evidence="1">
    <location>
        <begin position="357"/>
        <end position="417"/>
    </location>
</feature>
<gene>
    <name evidence="4" type="ORF">HGB38_22640</name>
</gene>
<comment type="caution">
    <text evidence="4">The sequence shown here is derived from an EMBL/GenBank/DDBJ whole genome shotgun (WGS) entry which is preliminary data.</text>
</comment>
<dbReference type="InterPro" id="IPR003399">
    <property type="entry name" value="Mce/MlaD"/>
</dbReference>
<dbReference type="PANTHER" id="PTHR33371">
    <property type="entry name" value="INTERMEMBRANE PHOSPHOLIPID TRANSPORT SYSTEM BINDING PROTEIN MLAD-RELATED"/>
    <property type="match status" value="1"/>
</dbReference>
<reference evidence="4 5" key="1">
    <citation type="submission" date="2020-04" db="EMBL/GenBank/DDBJ databases">
        <title>MicrobeNet Type strains.</title>
        <authorList>
            <person name="Nicholson A.C."/>
        </authorList>
    </citation>
    <scope>NUCLEOTIDE SEQUENCE [LARGE SCALE GENOMIC DNA]</scope>
    <source>
        <strain evidence="4 5">DSM 44956</strain>
    </source>
</reference>
<dbReference type="EMBL" id="JAAXOS010000011">
    <property type="protein sequence ID" value="NKY28992.1"/>
    <property type="molecule type" value="Genomic_DNA"/>
</dbReference>
<dbReference type="InterPro" id="IPR024516">
    <property type="entry name" value="Mce_C"/>
</dbReference>
<accession>A0A7X6L768</accession>
<dbReference type="AlphaFoldDB" id="A0A7X6L768"/>
<evidence type="ECO:0000259" key="3">
    <source>
        <dbReference type="Pfam" id="PF11887"/>
    </source>
</evidence>
<name>A0A7X6L768_9NOCA</name>
<dbReference type="Proteomes" id="UP000540698">
    <property type="component" value="Unassembled WGS sequence"/>
</dbReference>
<dbReference type="RefSeq" id="WP_062968677.1">
    <property type="nucleotide sequence ID" value="NZ_JAAXOS010000011.1"/>
</dbReference>
<sequence>MTPTRRLHRTATVAVGLAVALGVSGCEWDGLNSLPMPGTEGTAPGSYEVRVQMPNVTTLTRNSPVRVHDVAVGTVSKIEVEDWHALVTVKLNPDVQLPANAVAKIGQTSLLGSNHLELAEPADQAPEGRLRAGDVIPLARAGTYPTTEQVLSSLSVVLNGGGVAQLETITHELNSALTGREEAIRDLLPQLNELTTNLDRQTGDIIAAMSGLDRLGGQLAEQRDVVAAAIEQIHPALTVLADRRANITRALTALGELSDVVRRIVDASGEDLKANLRSLVPALKSLSDTGGDLTEALKILATFPFPMKNLDHAIKGDYLNLFMTVDITGKRLDSNFLTGTPLGGRFGGVEGALGSFAPGTAAQNGDPATGPLQPPPPAASQPAPTIPGLPPIPGLPAIPGLTVPMPGNSAPQGGPGQ</sequence>
<dbReference type="PANTHER" id="PTHR33371:SF15">
    <property type="entry name" value="LIPOPROTEIN LPRN"/>
    <property type="match status" value="1"/>
</dbReference>
<dbReference type="InterPro" id="IPR052336">
    <property type="entry name" value="MlaD_Phospholipid_Transporter"/>
</dbReference>
<dbReference type="NCBIfam" id="TIGR00996">
    <property type="entry name" value="Mtu_fam_mce"/>
    <property type="match status" value="1"/>
</dbReference>
<dbReference type="PROSITE" id="PS51257">
    <property type="entry name" value="PROKAR_LIPOPROTEIN"/>
    <property type="match status" value="1"/>
</dbReference>
<dbReference type="Pfam" id="PF11887">
    <property type="entry name" value="Mce4_CUP1"/>
    <property type="match status" value="1"/>
</dbReference>
<evidence type="ECO:0000313" key="4">
    <source>
        <dbReference type="EMBL" id="NKY28992.1"/>
    </source>
</evidence>
<dbReference type="Pfam" id="PF02470">
    <property type="entry name" value="MlaD"/>
    <property type="match status" value="1"/>
</dbReference>
<evidence type="ECO:0000313" key="5">
    <source>
        <dbReference type="Proteomes" id="UP000540698"/>
    </source>
</evidence>
<dbReference type="InterPro" id="IPR005693">
    <property type="entry name" value="Mce"/>
</dbReference>
<feature type="domain" description="Mammalian cell entry C-terminal" evidence="3">
    <location>
        <begin position="128"/>
        <end position="303"/>
    </location>
</feature>
<organism evidence="4 5">
    <name type="scientific">Nocardia gamkensis</name>
    <dbReference type="NCBI Taxonomy" id="352869"/>
    <lineage>
        <taxon>Bacteria</taxon>
        <taxon>Bacillati</taxon>
        <taxon>Actinomycetota</taxon>
        <taxon>Actinomycetes</taxon>
        <taxon>Mycobacteriales</taxon>
        <taxon>Nocardiaceae</taxon>
        <taxon>Nocardia</taxon>
    </lineage>
</organism>
<evidence type="ECO:0000256" key="1">
    <source>
        <dbReference type="SAM" id="MobiDB-lite"/>
    </source>
</evidence>
<dbReference type="GO" id="GO:0005576">
    <property type="term" value="C:extracellular region"/>
    <property type="evidence" value="ECO:0007669"/>
    <property type="project" value="TreeGrafter"/>
</dbReference>
<proteinExistence type="predicted"/>